<dbReference type="GO" id="GO:0003677">
    <property type="term" value="F:DNA binding"/>
    <property type="evidence" value="ECO:0007669"/>
    <property type="project" value="UniProtKB-KW"/>
</dbReference>
<accession>A4U2D3</accession>
<dbReference type="InterPro" id="IPR058245">
    <property type="entry name" value="NreC/VraR/RcsB-like_REC"/>
</dbReference>
<keyword evidence="1" id="KW-0597">Phosphoprotein</keyword>
<dbReference type="SMART" id="SM00448">
    <property type="entry name" value="REC"/>
    <property type="match status" value="1"/>
</dbReference>
<dbReference type="InterPro" id="IPR001789">
    <property type="entry name" value="Sig_transdc_resp-reg_receiver"/>
</dbReference>
<dbReference type="InterPro" id="IPR011006">
    <property type="entry name" value="CheY-like_superfamily"/>
</dbReference>
<proteinExistence type="predicted"/>
<dbReference type="SMART" id="SM00421">
    <property type="entry name" value="HTH_LUXR"/>
    <property type="match status" value="1"/>
</dbReference>
<evidence type="ECO:0000313" key="6">
    <source>
        <dbReference type="EMBL" id="CAM77040.1"/>
    </source>
</evidence>
<evidence type="ECO:0000256" key="1">
    <source>
        <dbReference type="ARBA" id="ARBA00022553"/>
    </source>
</evidence>
<dbReference type="SUPFAM" id="SSF46894">
    <property type="entry name" value="C-terminal effector domain of the bipartite response regulators"/>
    <property type="match status" value="1"/>
</dbReference>
<dbReference type="InterPro" id="IPR051015">
    <property type="entry name" value="EvgA-like"/>
</dbReference>
<gene>
    <name evidence="6" type="ORF">MGR_3543</name>
</gene>
<reference evidence="6" key="1">
    <citation type="journal article" date="2007" name="J. Bacteriol.">
        <title>Comparative genome analysis of four magnetotactic bacteria reveals a complex set of group-specific genes implicated in magnetosome biomineralization and function.</title>
        <authorList>
            <person name="Richter M."/>
            <person name="Kube M."/>
            <person name="Bazylinski D.A."/>
            <person name="Lombardot T."/>
            <person name="Gloeckner F.O."/>
            <person name="Reinhardt R."/>
            <person name="Schueler D."/>
        </authorList>
    </citation>
    <scope>NUCLEOTIDE SEQUENCE</scope>
    <source>
        <strain evidence="6">MSR-1</strain>
    </source>
</reference>
<dbReference type="Pfam" id="PF00072">
    <property type="entry name" value="Response_reg"/>
    <property type="match status" value="1"/>
</dbReference>
<dbReference type="CDD" id="cd17535">
    <property type="entry name" value="REC_NarL-like"/>
    <property type="match status" value="1"/>
</dbReference>
<dbReference type="InterPro" id="IPR016032">
    <property type="entry name" value="Sig_transdc_resp-reg_C-effctor"/>
</dbReference>
<dbReference type="Gene3D" id="3.40.50.2300">
    <property type="match status" value="1"/>
</dbReference>
<feature type="domain" description="Response regulatory" evidence="5">
    <location>
        <begin position="2"/>
        <end position="118"/>
    </location>
</feature>
<keyword evidence="2" id="KW-0238">DNA-binding</keyword>
<protein>
    <submittedName>
        <fullName evidence="6">Regulatory protein, LuxR:Response regulator receiver</fullName>
    </submittedName>
</protein>
<feature type="domain" description="HTH luxR-type" evidence="4">
    <location>
        <begin position="148"/>
        <end position="213"/>
    </location>
</feature>
<dbReference type="Pfam" id="PF00196">
    <property type="entry name" value="GerE"/>
    <property type="match status" value="1"/>
</dbReference>
<dbReference type="GO" id="GO:0000160">
    <property type="term" value="P:phosphorelay signal transduction system"/>
    <property type="evidence" value="ECO:0007669"/>
    <property type="project" value="InterPro"/>
</dbReference>
<evidence type="ECO:0000256" key="2">
    <source>
        <dbReference type="ARBA" id="ARBA00023125"/>
    </source>
</evidence>
<dbReference type="SUPFAM" id="SSF52172">
    <property type="entry name" value="CheY-like"/>
    <property type="match status" value="1"/>
</dbReference>
<comment type="caution">
    <text evidence="3">Lacks conserved residue(s) required for the propagation of feature annotation.</text>
</comment>
<evidence type="ECO:0000259" key="5">
    <source>
        <dbReference type="PROSITE" id="PS50110"/>
    </source>
</evidence>
<organism evidence="6">
    <name type="scientific">Magnetospirillum gryphiswaldense</name>
    <dbReference type="NCBI Taxonomy" id="55518"/>
    <lineage>
        <taxon>Bacteria</taxon>
        <taxon>Pseudomonadati</taxon>
        <taxon>Pseudomonadota</taxon>
        <taxon>Alphaproteobacteria</taxon>
        <taxon>Rhodospirillales</taxon>
        <taxon>Rhodospirillaceae</taxon>
        <taxon>Magnetospirillum</taxon>
    </lineage>
</organism>
<dbReference type="PROSITE" id="PS50110">
    <property type="entry name" value="RESPONSE_REGULATORY"/>
    <property type="match status" value="1"/>
</dbReference>
<sequence length="218" mass="23134">MHVLIAHHQRLLRDGVRPFLTKLGPKVEIFDADSLKQAIFVANQEGCDLALLGHSMPGMDGVAGIRVFAEKFPSAKVVLLTATADSATVLGAVDAGAHGVISKTMSGRGMQHALRLVLAGECYLPPNVIMALARSNDLPLPRGQLPVFTCQGIHFSPAETEVIPLLLDGLPNKLIAQHLGIDEAATKARLRGVYKKIGATNRAQAVWGLLSLGQARSG</sequence>
<dbReference type="CDD" id="cd06170">
    <property type="entry name" value="LuxR_C_like"/>
    <property type="match status" value="1"/>
</dbReference>
<dbReference type="PROSITE" id="PS50043">
    <property type="entry name" value="HTH_LUXR_2"/>
    <property type="match status" value="1"/>
</dbReference>
<evidence type="ECO:0000259" key="4">
    <source>
        <dbReference type="PROSITE" id="PS50043"/>
    </source>
</evidence>
<dbReference type="GO" id="GO:0006355">
    <property type="term" value="P:regulation of DNA-templated transcription"/>
    <property type="evidence" value="ECO:0007669"/>
    <property type="project" value="InterPro"/>
</dbReference>
<dbReference type="AlphaFoldDB" id="A4U2D3"/>
<dbReference type="PANTHER" id="PTHR45566:SF1">
    <property type="entry name" value="HTH-TYPE TRANSCRIPTIONAL REGULATOR YHJB-RELATED"/>
    <property type="match status" value="1"/>
</dbReference>
<evidence type="ECO:0000256" key="3">
    <source>
        <dbReference type="PROSITE-ProRule" id="PRU00169"/>
    </source>
</evidence>
<name>A4U2D3_9PROT</name>
<dbReference type="RefSeq" id="WP_106002082.1">
    <property type="nucleotide sequence ID" value="NZ_CP027527.1"/>
</dbReference>
<dbReference type="EMBL" id="CU459003">
    <property type="protein sequence ID" value="CAM77040.1"/>
    <property type="molecule type" value="Genomic_DNA"/>
</dbReference>
<dbReference type="PANTHER" id="PTHR45566">
    <property type="entry name" value="HTH-TYPE TRANSCRIPTIONAL REGULATOR YHJB-RELATED"/>
    <property type="match status" value="1"/>
</dbReference>
<dbReference type="InterPro" id="IPR000792">
    <property type="entry name" value="Tscrpt_reg_LuxR_C"/>
</dbReference>